<name>A0A133PW83_9BACT</name>
<gene>
    <name evidence="1" type="ORF">HMPREF3226_02348</name>
</gene>
<proteinExistence type="predicted"/>
<reference evidence="2" key="1">
    <citation type="submission" date="2016-01" db="EMBL/GenBank/DDBJ databases">
        <authorList>
            <person name="Mitreva M."/>
            <person name="Pepin K.H."/>
            <person name="Mihindukulasuriya K.A."/>
            <person name="Fulton R."/>
            <person name="Fronick C."/>
            <person name="O'Laughlin M."/>
            <person name="Miner T."/>
            <person name="Herter B."/>
            <person name="Rosa B.A."/>
            <person name="Cordes M."/>
            <person name="Tomlinson C."/>
            <person name="Wollam A."/>
            <person name="Palsikar V.B."/>
            <person name="Mardis E.R."/>
            <person name="Wilson R.K."/>
        </authorList>
    </citation>
    <scope>NUCLEOTIDE SEQUENCE [LARGE SCALE GENOMIC DNA]</scope>
    <source>
        <strain evidence="2">MJR7716</strain>
    </source>
</reference>
<accession>A0A133PW83</accession>
<protein>
    <submittedName>
        <fullName evidence="1">Uncharacterized protein</fullName>
    </submittedName>
</protein>
<dbReference type="Proteomes" id="UP000070533">
    <property type="component" value="Unassembled WGS sequence"/>
</dbReference>
<dbReference type="PATRIC" id="fig|28128.5.peg.2422"/>
<keyword evidence="2" id="KW-1185">Reference proteome</keyword>
<organism evidence="1 2">
    <name type="scientific">Prevotella corporis</name>
    <dbReference type="NCBI Taxonomy" id="28128"/>
    <lineage>
        <taxon>Bacteria</taxon>
        <taxon>Pseudomonadati</taxon>
        <taxon>Bacteroidota</taxon>
        <taxon>Bacteroidia</taxon>
        <taxon>Bacteroidales</taxon>
        <taxon>Prevotellaceae</taxon>
        <taxon>Prevotella</taxon>
    </lineage>
</organism>
<evidence type="ECO:0000313" key="1">
    <source>
        <dbReference type="EMBL" id="KXA33697.1"/>
    </source>
</evidence>
<dbReference type="AlphaFoldDB" id="A0A133PW83"/>
<comment type="caution">
    <text evidence="1">The sequence shown here is derived from an EMBL/GenBank/DDBJ whole genome shotgun (WGS) entry which is preliminary data.</text>
</comment>
<dbReference type="EMBL" id="LRQG01000217">
    <property type="protein sequence ID" value="KXA33697.1"/>
    <property type="molecule type" value="Genomic_DNA"/>
</dbReference>
<evidence type="ECO:0000313" key="2">
    <source>
        <dbReference type="Proteomes" id="UP000070533"/>
    </source>
</evidence>
<sequence>MFCAKNNFITDDFLCMKRKKYTVLFLFVLHNSRECFSVGKLSSDRCRIGGTKKEMPIR</sequence>